<evidence type="ECO:0000313" key="3">
    <source>
        <dbReference type="EMBL" id="SDX85090.1"/>
    </source>
</evidence>
<dbReference type="EMBL" id="FNNG01000026">
    <property type="protein sequence ID" value="SDX85090.1"/>
    <property type="molecule type" value="Genomic_DNA"/>
</dbReference>
<dbReference type="RefSeq" id="WP_093755136.1">
    <property type="nucleotide sequence ID" value="NZ_FNNG01000026.1"/>
</dbReference>
<dbReference type="InterPro" id="IPR009057">
    <property type="entry name" value="Homeodomain-like_sf"/>
</dbReference>
<evidence type="ECO:0000256" key="2">
    <source>
        <dbReference type="SAM" id="MobiDB-lite"/>
    </source>
</evidence>
<keyword evidence="4" id="KW-1185">Reference proteome</keyword>
<proteinExistence type="predicted"/>
<dbReference type="Gene3D" id="1.10.10.60">
    <property type="entry name" value="Homeodomain-like"/>
    <property type="match status" value="1"/>
</dbReference>
<feature type="compositionally biased region" description="Basic residues" evidence="2">
    <location>
        <begin position="47"/>
        <end position="59"/>
    </location>
</feature>
<feature type="region of interest" description="Disordered" evidence="2">
    <location>
        <begin position="47"/>
        <end position="81"/>
    </location>
</feature>
<reference evidence="3 4" key="1">
    <citation type="submission" date="2016-10" db="EMBL/GenBank/DDBJ databases">
        <authorList>
            <person name="de Groot N.N."/>
        </authorList>
    </citation>
    <scope>NUCLEOTIDE SEQUENCE [LARGE SCALE GENOMIC DNA]</scope>
    <source>
        <strain evidence="3 4">DSM 23310</strain>
    </source>
</reference>
<organism evidence="3 4">
    <name type="scientific">Tepidimicrobium xylanilyticum</name>
    <dbReference type="NCBI Taxonomy" id="1123352"/>
    <lineage>
        <taxon>Bacteria</taxon>
        <taxon>Bacillati</taxon>
        <taxon>Bacillota</taxon>
        <taxon>Tissierellia</taxon>
        <taxon>Tissierellales</taxon>
        <taxon>Tepidimicrobiaceae</taxon>
        <taxon>Tepidimicrobium</taxon>
    </lineage>
</organism>
<dbReference type="Proteomes" id="UP000198828">
    <property type="component" value="Unassembled WGS sequence"/>
</dbReference>
<protein>
    <submittedName>
        <fullName evidence="3">Uncharacterized protein YjcR</fullName>
    </submittedName>
</protein>
<dbReference type="NCBIfam" id="NF040601">
    <property type="entry name" value="TerS_not_xtmA"/>
    <property type="match status" value="1"/>
</dbReference>
<evidence type="ECO:0000313" key="4">
    <source>
        <dbReference type="Proteomes" id="UP000198828"/>
    </source>
</evidence>
<dbReference type="AlphaFoldDB" id="A0A1H3F2J1"/>
<evidence type="ECO:0000256" key="1">
    <source>
        <dbReference type="SAM" id="Coils"/>
    </source>
</evidence>
<dbReference type="OrthoDB" id="9768556at2"/>
<dbReference type="SUPFAM" id="SSF46689">
    <property type="entry name" value="Homeodomain-like"/>
    <property type="match status" value="1"/>
</dbReference>
<sequence>MNEIREKAKQDYMEGMKYKDICEKHNLSINTLKSWVKRYGWADERKKQNKKGAYKRKRGAPIGNKNAVGHGAPPKNKNAEKHGFFSKYLPEETMNIIQEIKEKNPLDILWENIQIQYAAIIRAQRIMFVEDRNDKTVEKVEERREKIKGERWEVQQAWDKQANFLQAQSRAMAELRNMIKQYDESLHANRDLVTEEQKARIEKLKAEVDRIKEDKGDKPVRVVIVDDIEGEKDES</sequence>
<keyword evidence="1" id="KW-0175">Coiled coil</keyword>
<accession>A0A1H3F2J1</accession>
<feature type="coiled-coil region" evidence="1">
    <location>
        <begin position="137"/>
        <end position="214"/>
    </location>
</feature>
<name>A0A1H3F2J1_9FIRM</name>
<gene>
    <name evidence="3" type="ORF">SAMN05660923_03043</name>
</gene>